<name>A0ACC0MSB3_RHOML</name>
<gene>
    <name evidence="1" type="ORF">RHMOL_Rhmol08G0198600</name>
</gene>
<dbReference type="EMBL" id="CM046395">
    <property type="protein sequence ID" value="KAI8543188.1"/>
    <property type="molecule type" value="Genomic_DNA"/>
</dbReference>
<sequence length="514" mass="58053">MMCANVVVPLCVFTVLQGEPCDICGDMGVREALYTCSKCKIGREHFYCRQPFTDDVPTLWLCGACDLPKTSMLDPSAMVDQENAHSTCFSETRKDSRGYGRFKWEKTVQSGKVKYISAHEAMMLSSGAKDFASRAKRNLHSSVTPSKFVPSMPARTPIKLKVLSPKSSQSFKANPSFETVEPLPPRHRNTQINLVVKQQSVRMIEDSKGAPGLSISVSEKKAGLTPRQGYINERKPIDTLKPVVETKIEGITEIREYFLLGGNVESRNLDVKDGGLVTVLPKPEKCFHGPALYSSWTGCFKIIDSISREELNDRFKAHPPSRVRGKVYEFSKKMPKVLQFKMLPRDNVWTNIFEDYYPTEDDIGLYFFSSDSQRSSSYITLLELIETRDVVMRSYIDGVELLMFSSKHLSSNSQRWNDDKYFLWGVFRNVKKCKAVSKLNEELPRLSRPSDSTNDNDANGNSNLVDRQDMRRVDKAILSRESSTRACGITKVGNATVSRFSEIVQHTSRFSGDL</sequence>
<proteinExistence type="predicted"/>
<reference evidence="1" key="1">
    <citation type="submission" date="2022-02" db="EMBL/GenBank/DDBJ databases">
        <title>Plant Genome Project.</title>
        <authorList>
            <person name="Zhang R.-G."/>
        </authorList>
    </citation>
    <scope>NUCLEOTIDE SEQUENCE</scope>
    <source>
        <strain evidence="1">AT1</strain>
    </source>
</reference>
<accession>A0ACC0MSB3</accession>
<dbReference type="Proteomes" id="UP001062846">
    <property type="component" value="Chromosome 8"/>
</dbReference>
<evidence type="ECO:0000313" key="2">
    <source>
        <dbReference type="Proteomes" id="UP001062846"/>
    </source>
</evidence>
<keyword evidence="2" id="KW-1185">Reference proteome</keyword>
<evidence type="ECO:0000313" key="1">
    <source>
        <dbReference type="EMBL" id="KAI8543188.1"/>
    </source>
</evidence>
<protein>
    <submittedName>
        <fullName evidence="1">Uncharacterized protein</fullName>
    </submittedName>
</protein>
<organism evidence="1 2">
    <name type="scientific">Rhododendron molle</name>
    <name type="common">Chinese azalea</name>
    <name type="synonym">Azalea mollis</name>
    <dbReference type="NCBI Taxonomy" id="49168"/>
    <lineage>
        <taxon>Eukaryota</taxon>
        <taxon>Viridiplantae</taxon>
        <taxon>Streptophyta</taxon>
        <taxon>Embryophyta</taxon>
        <taxon>Tracheophyta</taxon>
        <taxon>Spermatophyta</taxon>
        <taxon>Magnoliopsida</taxon>
        <taxon>eudicotyledons</taxon>
        <taxon>Gunneridae</taxon>
        <taxon>Pentapetalae</taxon>
        <taxon>asterids</taxon>
        <taxon>Ericales</taxon>
        <taxon>Ericaceae</taxon>
        <taxon>Ericoideae</taxon>
        <taxon>Rhodoreae</taxon>
        <taxon>Rhododendron</taxon>
    </lineage>
</organism>
<comment type="caution">
    <text evidence="1">The sequence shown here is derived from an EMBL/GenBank/DDBJ whole genome shotgun (WGS) entry which is preliminary data.</text>
</comment>